<dbReference type="CDD" id="cd23431">
    <property type="entry name" value="beta-trefoil_Ricin_AtEULS3-like"/>
    <property type="match status" value="1"/>
</dbReference>
<dbReference type="PANTHER" id="PTHR31257:SF21">
    <property type="entry name" value="OS07G0683600 PROTEIN"/>
    <property type="match status" value="1"/>
</dbReference>
<dbReference type="AlphaFoldDB" id="A0ABD1XNR0"/>
<evidence type="ECO:0000313" key="2">
    <source>
        <dbReference type="EMBL" id="KAL2609163.1"/>
    </source>
</evidence>
<gene>
    <name evidence="2" type="ORF">R1flu_027736</name>
</gene>
<evidence type="ECO:0000313" key="3">
    <source>
        <dbReference type="Proteomes" id="UP001605036"/>
    </source>
</evidence>
<proteinExistence type="predicted"/>
<evidence type="ECO:0000256" key="1">
    <source>
        <dbReference type="SAM" id="MobiDB-lite"/>
    </source>
</evidence>
<dbReference type="SUPFAM" id="SSF50370">
    <property type="entry name" value="Ricin B-like lectins"/>
    <property type="match status" value="1"/>
</dbReference>
<dbReference type="InterPro" id="IPR035992">
    <property type="entry name" value="Ricin_B-like_lectins"/>
</dbReference>
<dbReference type="Proteomes" id="UP001605036">
    <property type="component" value="Unassembled WGS sequence"/>
</dbReference>
<dbReference type="PANTHER" id="PTHR31257">
    <property type="entry name" value="RICIN B-LIKE LECTIN EULS3"/>
    <property type="match status" value="1"/>
</dbReference>
<keyword evidence="3" id="KW-1185">Reference proteome</keyword>
<dbReference type="Gene3D" id="2.80.10.50">
    <property type="match status" value="1"/>
</dbReference>
<sequence>MAEGGGYFQSGGFHLPHHQQHHQGHVESPAYPPASTECKGELVKIFCQARPDYNLAVRDYEVVLVPGDDNDPYQTWIKDESWSTKVKDSAGFPAFALINKATGKALRHAEGMEAPVVLEEYEPNVLNEVILWTTSDDVSDGYKAIRPVNNIHLNLDADHGLEKYGGVKDGNKVIFFKWKHEPNQLWMFGHLEPREYESQAYIPPQHEQRTRVYPLKSDMTITRTLVYPLKSDMTITRTLVYTLKDDTIITRTLVYPLKDDMIITRTLVYPLKSDMINSRTLIFVVKNDMIITMTSIRTDLDMNAGDYHSLA</sequence>
<feature type="region of interest" description="Disordered" evidence="1">
    <location>
        <begin position="12"/>
        <end position="33"/>
    </location>
</feature>
<comment type="caution">
    <text evidence="2">The sequence shown here is derived from an EMBL/GenBank/DDBJ whole genome shotgun (WGS) entry which is preliminary data.</text>
</comment>
<accession>A0ABD1XNR0</accession>
<organism evidence="2 3">
    <name type="scientific">Riccia fluitans</name>
    <dbReference type="NCBI Taxonomy" id="41844"/>
    <lineage>
        <taxon>Eukaryota</taxon>
        <taxon>Viridiplantae</taxon>
        <taxon>Streptophyta</taxon>
        <taxon>Embryophyta</taxon>
        <taxon>Marchantiophyta</taxon>
        <taxon>Marchantiopsida</taxon>
        <taxon>Marchantiidae</taxon>
        <taxon>Marchantiales</taxon>
        <taxon>Ricciaceae</taxon>
        <taxon>Riccia</taxon>
    </lineage>
</organism>
<reference evidence="2 3" key="1">
    <citation type="submission" date="2024-09" db="EMBL/GenBank/DDBJ databases">
        <title>Chromosome-scale assembly of Riccia fluitans.</title>
        <authorList>
            <person name="Paukszto L."/>
            <person name="Sawicki J."/>
            <person name="Karawczyk K."/>
            <person name="Piernik-Szablinska J."/>
            <person name="Szczecinska M."/>
            <person name="Mazdziarz M."/>
        </authorList>
    </citation>
    <scope>NUCLEOTIDE SEQUENCE [LARGE SCALE GENOMIC DNA]</scope>
    <source>
        <strain evidence="2">Rf_01</strain>
        <tissue evidence="2">Aerial parts of the thallus</tissue>
    </source>
</reference>
<dbReference type="InterPro" id="IPR040249">
    <property type="entry name" value="Ricin_B-like_lectin_EULS3-like"/>
</dbReference>
<protein>
    <submittedName>
        <fullName evidence="2">Uncharacterized protein</fullName>
    </submittedName>
</protein>
<dbReference type="EMBL" id="JBHFFA010000008">
    <property type="protein sequence ID" value="KAL2609163.1"/>
    <property type="molecule type" value="Genomic_DNA"/>
</dbReference>
<name>A0ABD1XNR0_9MARC</name>